<evidence type="ECO:0000256" key="1">
    <source>
        <dbReference type="SAM" id="Phobius"/>
    </source>
</evidence>
<keyword evidence="3" id="KW-1185">Reference proteome</keyword>
<keyword evidence="1" id="KW-0472">Membrane</keyword>
<feature type="transmembrane region" description="Helical" evidence="1">
    <location>
        <begin position="150"/>
        <end position="168"/>
    </location>
</feature>
<protein>
    <submittedName>
        <fullName evidence="2">Transmembrane protein, putative</fullName>
    </submittedName>
</protein>
<feature type="non-terminal residue" evidence="2">
    <location>
        <position position="1"/>
    </location>
</feature>
<feature type="transmembrane region" description="Helical" evidence="1">
    <location>
        <begin position="83"/>
        <end position="104"/>
    </location>
</feature>
<dbReference type="AlphaFoldDB" id="A0A0S4JBR0"/>
<evidence type="ECO:0000313" key="3">
    <source>
        <dbReference type="Proteomes" id="UP000051952"/>
    </source>
</evidence>
<evidence type="ECO:0000313" key="2">
    <source>
        <dbReference type="EMBL" id="CUG87625.1"/>
    </source>
</evidence>
<proteinExistence type="predicted"/>
<feature type="non-terminal residue" evidence="2">
    <location>
        <position position="205"/>
    </location>
</feature>
<name>A0A0S4JBR0_BODSA</name>
<reference evidence="3" key="1">
    <citation type="submission" date="2015-09" db="EMBL/GenBank/DDBJ databases">
        <authorList>
            <consortium name="Pathogen Informatics"/>
        </authorList>
    </citation>
    <scope>NUCLEOTIDE SEQUENCE [LARGE SCALE GENOMIC DNA]</scope>
    <source>
        <strain evidence="3">Lake Konstanz</strain>
    </source>
</reference>
<organism evidence="2 3">
    <name type="scientific">Bodo saltans</name>
    <name type="common">Flagellated protozoan</name>
    <dbReference type="NCBI Taxonomy" id="75058"/>
    <lineage>
        <taxon>Eukaryota</taxon>
        <taxon>Discoba</taxon>
        <taxon>Euglenozoa</taxon>
        <taxon>Kinetoplastea</taxon>
        <taxon>Metakinetoplastina</taxon>
        <taxon>Eubodonida</taxon>
        <taxon>Bodonidae</taxon>
        <taxon>Bodo</taxon>
    </lineage>
</organism>
<keyword evidence="1" id="KW-1133">Transmembrane helix</keyword>
<gene>
    <name evidence="2" type="ORF">BSAL_11145</name>
</gene>
<dbReference type="Proteomes" id="UP000051952">
    <property type="component" value="Unassembled WGS sequence"/>
</dbReference>
<dbReference type="VEuPathDB" id="TriTrypDB:BSAL_11145"/>
<keyword evidence="1 2" id="KW-0812">Transmembrane</keyword>
<dbReference type="EMBL" id="CYKH01001557">
    <property type="protein sequence ID" value="CUG87625.1"/>
    <property type="molecule type" value="Genomic_DNA"/>
</dbReference>
<accession>A0A0S4JBR0</accession>
<sequence length="205" mass="20806">QRAMLGLRLASACGKQNGKNITDDEDSGDGTSSFLSQVPLSFADSPTQWEIVWGGASSSDSTSSSAAVVTTLPFQRGTIAGNLLVFVGIGILTSAVGIVSSACVRRSAGGGGQRGVAAENNNNDSIVSAGMATTSPVAAKSTLRRLLRKAIAAFGLPGTLMAPYMVLLQPTVAAAVTLMAVSTLRISGAPTEIDVRDVVFGAFGL</sequence>